<dbReference type="Proteomes" id="UP000032946">
    <property type="component" value="Chromosome"/>
</dbReference>
<protein>
    <submittedName>
        <fullName evidence="1">Uncharacterized protein</fullName>
    </submittedName>
</protein>
<dbReference type="EMBL" id="FO818640">
    <property type="protein sequence ID" value="CDM96224.1"/>
    <property type="molecule type" value="Genomic_DNA"/>
</dbReference>
<reference evidence="1 2" key="1">
    <citation type="submission" date="2014-02" db="EMBL/GenBank/DDBJ databases">
        <authorList>
            <person name="Genoscope - CEA"/>
        </authorList>
    </citation>
    <scope>NUCLEOTIDE SEQUENCE [LARGE SCALE GENOMIC DNA]</scope>
    <source>
        <strain evidence="1 2">PCC 8005</strain>
    </source>
</reference>
<gene>
    <name evidence="1" type="ORF">ARTHRO_40630</name>
</gene>
<evidence type="ECO:0000313" key="2">
    <source>
        <dbReference type="Proteomes" id="UP000032946"/>
    </source>
</evidence>
<organism evidence="1 2">
    <name type="scientific">Limnospira indica PCC 8005</name>
    <dbReference type="NCBI Taxonomy" id="376219"/>
    <lineage>
        <taxon>Bacteria</taxon>
        <taxon>Bacillati</taxon>
        <taxon>Cyanobacteriota</taxon>
        <taxon>Cyanophyceae</taxon>
        <taxon>Oscillatoriophycideae</taxon>
        <taxon>Oscillatoriales</taxon>
        <taxon>Sirenicapillariaceae</taxon>
        <taxon>Limnospira</taxon>
    </lineage>
</organism>
<accession>A0A9P1KH90</accession>
<sequence length="83" mass="9417">MKIATQLTDEQVQKLAFIQQKTQQNSDEVLGAALDYYYRKILTTSTSHIENFSKIGFVGCIEAEPDLAENCESILMQEINTEQ</sequence>
<evidence type="ECO:0000313" key="1">
    <source>
        <dbReference type="EMBL" id="CDM96224.1"/>
    </source>
</evidence>
<proteinExistence type="predicted"/>
<keyword evidence="2" id="KW-1185">Reference proteome</keyword>
<dbReference type="AlphaFoldDB" id="A0A9P1KH90"/>
<dbReference type="RefSeq" id="WP_008050004.1">
    <property type="nucleotide sequence ID" value="NZ_FO818640.1"/>
</dbReference>
<name>A0A9P1KH90_9CYAN</name>